<evidence type="ECO:0000313" key="1">
    <source>
        <dbReference type="EMBL" id="KAL0147090.1"/>
    </source>
</evidence>
<comment type="caution">
    <text evidence="1">The sequence shown here is derived from an EMBL/GenBank/DDBJ whole genome shotgun (WGS) entry which is preliminary data.</text>
</comment>
<evidence type="ECO:0000313" key="2">
    <source>
        <dbReference type="Proteomes" id="UP001529510"/>
    </source>
</evidence>
<proteinExistence type="predicted"/>
<sequence length="87" mass="9845">MDRSMEIVVNASSDGLLAALFFTNHQIVLFYNTLEALNLFPKQSEESLCALRGFICPSLLCKGFTDVNLAQRESFKIEQNLHFTTDQ</sequence>
<dbReference type="AlphaFoldDB" id="A0ABD0MDS7"/>
<reference evidence="1 2" key="1">
    <citation type="submission" date="2024-05" db="EMBL/GenBank/DDBJ databases">
        <title>Genome sequencing and assembly of Indian major carp, Cirrhinus mrigala (Hamilton, 1822).</title>
        <authorList>
            <person name="Mohindra V."/>
            <person name="Chowdhury L.M."/>
            <person name="Lal K."/>
            <person name="Jena J.K."/>
        </authorList>
    </citation>
    <scope>NUCLEOTIDE SEQUENCE [LARGE SCALE GENOMIC DNA]</scope>
    <source>
        <strain evidence="1">CM1030</strain>
        <tissue evidence="1">Blood</tissue>
    </source>
</reference>
<name>A0ABD0MDS7_CIRMR</name>
<organism evidence="1 2">
    <name type="scientific">Cirrhinus mrigala</name>
    <name type="common">Mrigala</name>
    <dbReference type="NCBI Taxonomy" id="683832"/>
    <lineage>
        <taxon>Eukaryota</taxon>
        <taxon>Metazoa</taxon>
        <taxon>Chordata</taxon>
        <taxon>Craniata</taxon>
        <taxon>Vertebrata</taxon>
        <taxon>Euteleostomi</taxon>
        <taxon>Actinopterygii</taxon>
        <taxon>Neopterygii</taxon>
        <taxon>Teleostei</taxon>
        <taxon>Ostariophysi</taxon>
        <taxon>Cypriniformes</taxon>
        <taxon>Cyprinidae</taxon>
        <taxon>Labeoninae</taxon>
        <taxon>Labeonini</taxon>
        <taxon>Cirrhinus</taxon>
    </lineage>
</organism>
<keyword evidence="2" id="KW-1185">Reference proteome</keyword>
<gene>
    <name evidence="1" type="ORF">M9458_057614</name>
</gene>
<accession>A0ABD0MDS7</accession>
<dbReference type="EMBL" id="JAMKFB020000831">
    <property type="protein sequence ID" value="KAL0147090.1"/>
    <property type="molecule type" value="Genomic_DNA"/>
</dbReference>
<protein>
    <submittedName>
        <fullName evidence="1">Uncharacterized protein</fullName>
    </submittedName>
</protein>
<dbReference type="Proteomes" id="UP001529510">
    <property type="component" value="Unassembled WGS sequence"/>
</dbReference>